<comment type="similarity">
    <text evidence="3">Belongs to the ALG10 glucosyltransferase family.</text>
</comment>
<dbReference type="EMBL" id="DS022300">
    <property type="protein sequence ID" value="OAJ35917.1"/>
    <property type="molecule type" value="Genomic_DNA"/>
</dbReference>
<organism evidence="16 17">
    <name type="scientific">Batrachochytrium dendrobatidis (strain JEL423)</name>
    <dbReference type="NCBI Taxonomy" id="403673"/>
    <lineage>
        <taxon>Eukaryota</taxon>
        <taxon>Fungi</taxon>
        <taxon>Fungi incertae sedis</taxon>
        <taxon>Chytridiomycota</taxon>
        <taxon>Chytridiomycota incertae sedis</taxon>
        <taxon>Chytridiomycetes</taxon>
        <taxon>Rhizophydiales</taxon>
        <taxon>Rhizophydiales incertae sedis</taxon>
        <taxon>Batrachochytrium</taxon>
    </lineage>
</organism>
<feature type="transmembrane region" description="Helical" evidence="15">
    <location>
        <begin position="126"/>
        <end position="146"/>
    </location>
</feature>
<evidence type="ECO:0000313" key="17">
    <source>
        <dbReference type="Proteomes" id="UP000077115"/>
    </source>
</evidence>
<accession>A0A177W754</accession>
<evidence type="ECO:0000256" key="2">
    <source>
        <dbReference type="ARBA" id="ARBA00004922"/>
    </source>
</evidence>
<evidence type="ECO:0000256" key="15">
    <source>
        <dbReference type="SAM" id="Phobius"/>
    </source>
</evidence>
<feature type="transmembrane region" description="Helical" evidence="15">
    <location>
        <begin position="280"/>
        <end position="303"/>
    </location>
</feature>
<evidence type="ECO:0000256" key="5">
    <source>
        <dbReference type="ARBA" id="ARBA00018512"/>
    </source>
</evidence>
<comment type="subcellular location">
    <subcellularLocation>
        <location evidence="1">Endoplasmic reticulum membrane</location>
        <topology evidence="1">Multi-pass membrane protein</topology>
    </subcellularLocation>
</comment>
<evidence type="ECO:0000256" key="12">
    <source>
        <dbReference type="ARBA" id="ARBA00032069"/>
    </source>
</evidence>
<evidence type="ECO:0000256" key="1">
    <source>
        <dbReference type="ARBA" id="ARBA00004477"/>
    </source>
</evidence>
<feature type="transmembrane region" description="Helical" evidence="15">
    <location>
        <begin position="166"/>
        <end position="193"/>
    </location>
</feature>
<keyword evidence="7" id="KW-0808">Transferase</keyword>
<dbReference type="Proteomes" id="UP000077115">
    <property type="component" value="Unassembled WGS sequence"/>
</dbReference>
<dbReference type="GO" id="GO:0005789">
    <property type="term" value="C:endoplasmic reticulum membrane"/>
    <property type="evidence" value="ECO:0007669"/>
    <property type="project" value="UniProtKB-SubCell"/>
</dbReference>
<reference evidence="16 17" key="2">
    <citation type="submission" date="2016-05" db="EMBL/GenBank/DDBJ databases">
        <title>Lineage-specific infection strategies underlie the spectrum of fungal disease in amphibians.</title>
        <authorList>
            <person name="Cuomo C.A."/>
            <person name="Farrer R.A."/>
            <person name="James T."/>
            <person name="Longcore J."/>
            <person name="Birren B."/>
        </authorList>
    </citation>
    <scope>NUCLEOTIDE SEQUENCE [LARGE SCALE GENOMIC DNA]</scope>
    <source>
        <strain evidence="16 17">JEL423</strain>
    </source>
</reference>
<evidence type="ECO:0000256" key="7">
    <source>
        <dbReference type="ARBA" id="ARBA00022679"/>
    </source>
</evidence>
<dbReference type="STRING" id="403673.A0A177W754"/>
<evidence type="ECO:0000256" key="13">
    <source>
        <dbReference type="ARBA" id="ARBA00044727"/>
    </source>
</evidence>
<comment type="pathway">
    <text evidence="2">Protein modification; protein glycosylation.</text>
</comment>
<dbReference type="PANTHER" id="PTHR12989:SF10">
    <property type="entry name" value="DOL-P-GLC:GLC(2)MAN(9)GLCNAC(2)-PP-DOL ALPHA-1,2-GLUCOSYLTRANSFERASE-RELATED"/>
    <property type="match status" value="1"/>
</dbReference>
<evidence type="ECO:0000256" key="6">
    <source>
        <dbReference type="ARBA" id="ARBA00022676"/>
    </source>
</evidence>
<dbReference type="EC" id="2.4.1.256" evidence="4"/>
<keyword evidence="8 15" id="KW-0812">Transmembrane</keyword>
<dbReference type="Pfam" id="PF04922">
    <property type="entry name" value="DIE2_ALG10"/>
    <property type="match status" value="1"/>
</dbReference>
<feature type="transmembrane region" description="Helical" evidence="15">
    <location>
        <begin position="391"/>
        <end position="407"/>
    </location>
</feature>
<dbReference type="PIRSF" id="PIRSF028810">
    <property type="entry name" value="Alpha1_2_glucosyltferase_Alg10"/>
    <property type="match status" value="1"/>
</dbReference>
<feature type="non-terminal residue" evidence="16">
    <location>
        <position position="1"/>
    </location>
</feature>
<keyword evidence="6" id="KW-0328">Glycosyltransferase</keyword>
<feature type="transmembrane region" description="Helical" evidence="15">
    <location>
        <begin position="366"/>
        <end position="382"/>
    </location>
</feature>
<comment type="function">
    <text evidence="13">Dol-P-Glc:Glc(2)Man(9)GlcNAc(2)-PP-Dol alpha-1,2-glucosyltransferase that operates in the biosynthetic pathway of dolichol-linked oligosaccharides, the glycan precursors employed in protein asparagine (N)-glycosylation. The assembly of dolichol-linked oligosaccharides begins on the cytosolic side of the endoplasmic reticulum membrane and finishes in its lumen. The sequential addition of sugars to dolichol pyrophosphate produces dolichol-linked oligosaccharides containing fourteen sugars, including two GlcNAcs, nine mannoses and three glucoses. Once assembled, the oligosaccharide is transferred from the lipid to nascent proteins by oligosaccharyltransferases. In the lumen of the endoplasmic reticulum, adds the third and last glucose residue from dolichyl phosphate glucose (Dol-P-Glc) onto the lipid-linked oligosaccharide intermediate Glc(2)Man(9)GlcNAc(2)-PP-Dol to produce Glc(3)Man(9)GlcNAc(2)-PP-Dol.</text>
</comment>
<evidence type="ECO:0000256" key="8">
    <source>
        <dbReference type="ARBA" id="ARBA00022692"/>
    </source>
</evidence>
<protein>
    <recommendedName>
        <fullName evidence="5">Dol-P-Glc:Glc(2)Man(9)GlcNAc(2)-PP-Dol alpha-1,2-glucosyltransferase</fullName>
        <ecNumber evidence="4">2.4.1.256</ecNumber>
    </recommendedName>
    <alternativeName>
        <fullName evidence="12">Asparagine-linked glycosylation protein 10</fullName>
    </alternativeName>
</protein>
<dbReference type="VEuPathDB" id="FungiDB:BDEG_20145"/>
<feature type="transmembrane region" description="Helical" evidence="15">
    <location>
        <begin position="95"/>
        <end position="114"/>
    </location>
</feature>
<dbReference type="InterPro" id="IPR016900">
    <property type="entry name" value="Alg10"/>
</dbReference>
<proteinExistence type="inferred from homology"/>
<name>A0A177W754_BATDL</name>
<keyword evidence="9" id="KW-0256">Endoplasmic reticulum</keyword>
<evidence type="ECO:0000256" key="14">
    <source>
        <dbReference type="ARBA" id="ARBA00048064"/>
    </source>
</evidence>
<keyword evidence="10 15" id="KW-1133">Transmembrane helix</keyword>
<reference evidence="16 17" key="1">
    <citation type="submission" date="2006-10" db="EMBL/GenBank/DDBJ databases">
        <title>The Genome Sequence of Batrachochytrium dendrobatidis JEL423.</title>
        <authorList>
            <consortium name="The Broad Institute Genome Sequencing Platform"/>
            <person name="Birren B."/>
            <person name="Lander E."/>
            <person name="Galagan J."/>
            <person name="Cuomo C."/>
            <person name="Devon K."/>
            <person name="Jaffe D."/>
            <person name="Butler J."/>
            <person name="Alvarez P."/>
            <person name="Gnerre S."/>
            <person name="Grabherr M."/>
            <person name="Kleber M."/>
            <person name="Mauceli E."/>
            <person name="Brockman W."/>
            <person name="Young S."/>
            <person name="LaButti K."/>
            <person name="Sykes S."/>
            <person name="DeCaprio D."/>
            <person name="Crawford M."/>
            <person name="Koehrsen M."/>
            <person name="Engels R."/>
            <person name="Montgomery P."/>
            <person name="Pearson M."/>
            <person name="Howarth C."/>
            <person name="Larson L."/>
            <person name="White J."/>
            <person name="O'Leary S."/>
            <person name="Kodira C."/>
            <person name="Zeng Q."/>
            <person name="Yandava C."/>
            <person name="Alvarado L."/>
            <person name="Longcore J."/>
            <person name="James T."/>
        </authorList>
    </citation>
    <scope>NUCLEOTIDE SEQUENCE [LARGE SCALE GENOMIC DNA]</scope>
    <source>
        <strain evidence="16 17">JEL423</strain>
    </source>
</reference>
<dbReference type="GO" id="GO:0106073">
    <property type="term" value="F:dolichyl pyrophosphate Glc2Man9GlcNAc2 alpha-1,2-glucosyltransferase activity"/>
    <property type="evidence" value="ECO:0007669"/>
    <property type="project" value="UniProtKB-EC"/>
</dbReference>
<dbReference type="AlphaFoldDB" id="A0A177W754"/>
<dbReference type="GO" id="GO:0006488">
    <property type="term" value="P:dolichol-linked oligosaccharide biosynthetic process"/>
    <property type="evidence" value="ECO:0007669"/>
    <property type="project" value="InterPro"/>
</dbReference>
<gene>
    <name evidence="16" type="ORF">BDEG_20145</name>
</gene>
<sequence>MATVQQSAAAAVAAFSSLLGVMTALINQRVPDSYMDEIFHVPQAQQYCTGVFDQWDSKLTTPPGLYLVSLGFHKLWIAFLQTPISGCSVLQLRSVNAAFGIATLPVIFNLIPLIHPARNQSFTFNAIEAFVISLFPTSFFFHLLYYTDSGSTFFVLFSYYLSLRDKLFFCALTGFISIWFRQTNVIWVAFIAATICIRHLQSIDSTTALDCPGYKLKSCGHLIKIISQFIGRLTLNIPSVFILLWPFIVVIQLFAAFVYINGSVVLGDKTNHTAGLHIPQLYYFCGFSAFFGFFAVNIPQAILNFPGALSRSFKSLTIFSLVWIVAPAIMFETVRRFTIEHPFLLADNRHFTFYIWKNIFRQYAEARYVLIPVYMFCAWAIVRQLAKTQSVLWIVAYIGSVMLTLIPSPLLEFRYFTIPFILLRLHIATYYRSESTSGKRTTKTGFPGWALALALECILFVGINVSVLYLFLEKPFEWPTPTDGSNSIGHFTKMRFMW</sequence>
<feature type="transmembrane region" description="Helical" evidence="15">
    <location>
        <begin position="240"/>
        <end position="260"/>
    </location>
</feature>
<evidence type="ECO:0000256" key="9">
    <source>
        <dbReference type="ARBA" id="ARBA00022824"/>
    </source>
</evidence>
<evidence type="ECO:0000256" key="10">
    <source>
        <dbReference type="ARBA" id="ARBA00022989"/>
    </source>
</evidence>
<evidence type="ECO:0000256" key="11">
    <source>
        <dbReference type="ARBA" id="ARBA00023136"/>
    </source>
</evidence>
<evidence type="ECO:0000256" key="3">
    <source>
        <dbReference type="ARBA" id="ARBA00010600"/>
    </source>
</evidence>
<feature type="transmembrane region" description="Helical" evidence="15">
    <location>
        <begin position="451"/>
        <end position="472"/>
    </location>
</feature>
<feature type="transmembrane region" description="Helical" evidence="15">
    <location>
        <begin position="315"/>
        <end position="334"/>
    </location>
</feature>
<keyword evidence="11 15" id="KW-0472">Membrane</keyword>
<evidence type="ECO:0000313" key="16">
    <source>
        <dbReference type="EMBL" id="OAJ35917.1"/>
    </source>
</evidence>
<evidence type="ECO:0000256" key="4">
    <source>
        <dbReference type="ARBA" id="ARBA00011967"/>
    </source>
</evidence>
<dbReference type="PANTHER" id="PTHR12989">
    <property type="entry name" value="ALPHA-1,2-GLUCOSYLTRANSFERASE ALG10"/>
    <property type="match status" value="1"/>
</dbReference>
<comment type="catalytic activity">
    <reaction evidence="14">
        <text>an alpha-D-Glc-(1-&gt;3)-alpha-D-Glc-(1-&gt;3)-alpha-D-Man-(1-&gt;2)-alpha-D-Man-(1-&gt;2)-alpha-D-Man-(1-&gt;3)-[alpha-D-Man-(1-&gt;2)-alpha-D-Man-(1-&gt;3)-[alpha-D-Man-(1-&gt;2)-alpha-D-Man-(1-&gt;6)]-alpha-D-Man-(1-&gt;6)]-beta-D-Man-(1-&gt;4)-beta-D-GlcNAc-(1-&gt;4)-alpha-D-GlcNAc-diphospho-di-trans,poly-cis-dolichol + a di-trans,poly-cis-dolichyl beta-D-glucosyl phosphate = a alpha-D-Glc-(1-&gt;2)-alpha-D-Glc-(1-&gt;3)-alpha-D-Glc-(1-&gt;3)-alpha-D-Man-(1-&gt;2)-alpha-D-Man-(1-&gt;2)-alpha-D-Man-(1-&gt;3)-[alpha-D-Man-(1-&gt;2)-alpha-D-Man-(1-&gt;3)-[alpha-D-Man-(1-&gt;2)-alpha-D-Man-(1-&gt;6)]-alpha-D-Man-(1-&gt;6)]-beta-D-Man-(1-&gt;4)-beta-D-GlcNAc-(1-&gt;4)-alpha-D-GlcNAc-diphospho-di-trans,poly-cis-dolichol + a di-trans,poly-cis-dolichyl phosphate + H(+)</text>
        <dbReference type="Rhea" id="RHEA:29543"/>
        <dbReference type="Rhea" id="RHEA-COMP:19498"/>
        <dbReference type="Rhea" id="RHEA-COMP:19502"/>
        <dbReference type="Rhea" id="RHEA-COMP:19512"/>
        <dbReference type="Rhea" id="RHEA-COMP:19522"/>
        <dbReference type="ChEBI" id="CHEBI:15378"/>
        <dbReference type="ChEBI" id="CHEBI:57525"/>
        <dbReference type="ChEBI" id="CHEBI:57683"/>
        <dbReference type="ChEBI" id="CHEBI:132522"/>
        <dbReference type="ChEBI" id="CHEBI:132523"/>
        <dbReference type="EC" id="2.4.1.256"/>
    </reaction>
    <physiologicalReaction direction="left-to-right" evidence="14">
        <dbReference type="Rhea" id="RHEA:29544"/>
    </physiologicalReaction>
</comment>
<dbReference type="OrthoDB" id="4769at2759"/>